<sequence length="232" mass="25457">MPNSLLVLVLVLVQYFLVTWARWVPSTTTVTHGITTSPVRLGTFDEPEPRASATPWKRQVPISARQIASSSTPVASPSPTPTGIKLGQVVIASTRQSTLPSAICAIGPWSNGSKSALEIWGCSSGYLIGSDTLTFNSRDECISSDGRYFFQPYGRAMLSSHKALLFLIILLHIILSPHRIQLPPYLSRIQPMSILVKPIATIKPLPPILRHVLLHSTMRHIQFGSKRSSARL</sequence>
<evidence type="ECO:0000256" key="1">
    <source>
        <dbReference type="SAM" id="Phobius"/>
    </source>
</evidence>
<reference evidence="3 4" key="1">
    <citation type="submission" date="2015-10" db="EMBL/GenBank/DDBJ databases">
        <title>Full genome of DAOMC 229536 Phialocephala scopiformis, a fungal endophyte of spruce producing the potent anti-insectan compound rugulosin.</title>
        <authorList>
            <consortium name="DOE Joint Genome Institute"/>
            <person name="Walker A.K."/>
            <person name="Frasz S.L."/>
            <person name="Seifert K.A."/>
            <person name="Miller J.D."/>
            <person name="Mondo S.J."/>
            <person name="Labutti K."/>
            <person name="Lipzen A."/>
            <person name="Dockter R."/>
            <person name="Kennedy M."/>
            <person name="Grigoriev I.V."/>
            <person name="Spatafora J.W."/>
        </authorList>
    </citation>
    <scope>NUCLEOTIDE SEQUENCE [LARGE SCALE GENOMIC DNA]</scope>
    <source>
        <strain evidence="3 4">CBS 120377</strain>
    </source>
</reference>
<dbReference type="InParanoid" id="A0A132B2W1"/>
<keyword evidence="4" id="KW-1185">Reference proteome</keyword>
<keyword evidence="2" id="KW-0732">Signal</keyword>
<gene>
    <name evidence="3" type="ORF">LY89DRAFT_402949</name>
</gene>
<dbReference type="KEGG" id="psco:LY89DRAFT_402949"/>
<dbReference type="RefSeq" id="XP_018061026.1">
    <property type="nucleotide sequence ID" value="XM_018207274.1"/>
</dbReference>
<organism evidence="3 4">
    <name type="scientific">Mollisia scopiformis</name>
    <name type="common">Conifer needle endophyte fungus</name>
    <name type="synonym">Phialocephala scopiformis</name>
    <dbReference type="NCBI Taxonomy" id="149040"/>
    <lineage>
        <taxon>Eukaryota</taxon>
        <taxon>Fungi</taxon>
        <taxon>Dikarya</taxon>
        <taxon>Ascomycota</taxon>
        <taxon>Pezizomycotina</taxon>
        <taxon>Leotiomycetes</taxon>
        <taxon>Helotiales</taxon>
        <taxon>Mollisiaceae</taxon>
        <taxon>Mollisia</taxon>
    </lineage>
</organism>
<evidence type="ECO:0000313" key="4">
    <source>
        <dbReference type="Proteomes" id="UP000070700"/>
    </source>
</evidence>
<protein>
    <submittedName>
        <fullName evidence="3">Uncharacterized protein</fullName>
    </submittedName>
</protein>
<dbReference type="Proteomes" id="UP000070700">
    <property type="component" value="Unassembled WGS sequence"/>
</dbReference>
<keyword evidence="1" id="KW-0472">Membrane</keyword>
<feature type="signal peptide" evidence="2">
    <location>
        <begin position="1"/>
        <end position="21"/>
    </location>
</feature>
<evidence type="ECO:0000256" key="2">
    <source>
        <dbReference type="SAM" id="SignalP"/>
    </source>
</evidence>
<keyword evidence="1" id="KW-0812">Transmembrane</keyword>
<dbReference type="AlphaFoldDB" id="A0A132B2W1"/>
<name>A0A132B2W1_MOLSC</name>
<evidence type="ECO:0000313" key="3">
    <source>
        <dbReference type="EMBL" id="KUJ06671.1"/>
    </source>
</evidence>
<dbReference type="GeneID" id="28817000"/>
<dbReference type="EMBL" id="KQ947444">
    <property type="protein sequence ID" value="KUJ06671.1"/>
    <property type="molecule type" value="Genomic_DNA"/>
</dbReference>
<keyword evidence="1" id="KW-1133">Transmembrane helix</keyword>
<feature type="transmembrane region" description="Helical" evidence="1">
    <location>
        <begin position="163"/>
        <end position="182"/>
    </location>
</feature>
<accession>A0A132B2W1</accession>
<feature type="chain" id="PRO_5007287785" evidence="2">
    <location>
        <begin position="22"/>
        <end position="232"/>
    </location>
</feature>
<proteinExistence type="predicted"/>